<accession>A0ABT6DIE8</accession>
<evidence type="ECO:0000313" key="2">
    <source>
        <dbReference type="Proteomes" id="UP001152321"/>
    </source>
</evidence>
<evidence type="ECO:0008006" key="3">
    <source>
        <dbReference type="Google" id="ProtNLM"/>
    </source>
</evidence>
<evidence type="ECO:0000313" key="1">
    <source>
        <dbReference type="EMBL" id="MDG0816294.1"/>
    </source>
</evidence>
<organism evidence="1 2">
    <name type="scientific">Bdellovibrio svalbardensis</name>
    <dbReference type="NCBI Taxonomy" id="2972972"/>
    <lineage>
        <taxon>Bacteria</taxon>
        <taxon>Pseudomonadati</taxon>
        <taxon>Bdellovibrionota</taxon>
        <taxon>Bdellovibrionia</taxon>
        <taxon>Bdellovibrionales</taxon>
        <taxon>Pseudobdellovibrionaceae</taxon>
        <taxon>Bdellovibrio</taxon>
    </lineage>
</organism>
<dbReference type="Proteomes" id="UP001152321">
    <property type="component" value="Unassembled WGS sequence"/>
</dbReference>
<dbReference type="EMBL" id="JANRMI010000002">
    <property type="protein sequence ID" value="MDG0816294.1"/>
    <property type="molecule type" value="Genomic_DNA"/>
</dbReference>
<protein>
    <recommendedName>
        <fullName evidence="3">Transposase</fullName>
    </recommendedName>
</protein>
<keyword evidence="2" id="KW-1185">Reference proteome</keyword>
<proteinExistence type="predicted"/>
<gene>
    <name evidence="1" type="ORF">NWE73_07955</name>
</gene>
<name>A0ABT6DIE8_9BACT</name>
<sequence>MRIRQVGFSSRLKAHRKILTLETLKFIAEFRKDGDARLAAFRSGVPENYASKQGQWLKKHPIVLASHEAELDERELLKLHKAIAEIDRQMEICKELLGLEDF</sequence>
<reference evidence="1" key="1">
    <citation type="submission" date="2022-08" db="EMBL/GenBank/DDBJ databases">
        <title>Novel Bdellovibrio Species Isolated from Svalbard: Designation Bdellovibrio svalbardensis.</title>
        <authorList>
            <person name="Mitchell R.J."/>
            <person name="Choi S.Y."/>
        </authorList>
    </citation>
    <scope>NUCLEOTIDE SEQUENCE</scope>
    <source>
        <strain evidence="1">PAP01</strain>
    </source>
</reference>
<dbReference type="RefSeq" id="WP_277577772.1">
    <property type="nucleotide sequence ID" value="NZ_JANRMI010000002.1"/>
</dbReference>
<comment type="caution">
    <text evidence="1">The sequence shown here is derived from an EMBL/GenBank/DDBJ whole genome shotgun (WGS) entry which is preliminary data.</text>
</comment>